<dbReference type="SUPFAM" id="SSF109604">
    <property type="entry name" value="HD-domain/PDEase-like"/>
    <property type="match status" value="1"/>
</dbReference>
<dbReference type="Proteomes" id="UP000633936">
    <property type="component" value="Unassembled WGS sequence"/>
</dbReference>
<organism evidence="2 3">
    <name type="scientific">Blautia intestinalis</name>
    <dbReference type="NCBI Taxonomy" id="2763028"/>
    <lineage>
        <taxon>Bacteria</taxon>
        <taxon>Bacillati</taxon>
        <taxon>Bacillota</taxon>
        <taxon>Clostridia</taxon>
        <taxon>Lachnospirales</taxon>
        <taxon>Lachnospiraceae</taxon>
        <taxon>Blautia</taxon>
    </lineage>
</organism>
<dbReference type="NCBIfam" id="TIGR00277">
    <property type="entry name" value="HDIG"/>
    <property type="match status" value="1"/>
</dbReference>
<proteinExistence type="predicted"/>
<name>A0ABR7I2T9_9FIRM</name>
<dbReference type="PROSITE" id="PS51831">
    <property type="entry name" value="HD"/>
    <property type="match status" value="1"/>
</dbReference>
<comment type="caution">
    <text evidence="2">The sequence shown here is derived from an EMBL/GenBank/DDBJ whole genome shotgun (WGS) entry which is preliminary data.</text>
</comment>
<dbReference type="InterPro" id="IPR006675">
    <property type="entry name" value="HDIG_dom"/>
</dbReference>
<dbReference type="Pfam" id="PF01966">
    <property type="entry name" value="HD"/>
    <property type="match status" value="1"/>
</dbReference>
<sequence length="259" mass="30622">MNYTDAKKEFEHYLDGYDRNNDKVRLKIIHTYGVVHDMKDICRRMNLSLEDTELAKIIALLHDIGRFEQLKRFDSFEPATMDHAAYGVQVLFEEGMIRRFVPENQWDDIIRTAIALHSNFKLENISNPRTLLHARLIRDADKLDNCRVKLEDDLLVFMGMSGEDIGAQVITQKVYDTALSCQCIYSPDRITKMDYWVSYVAYFYDIYFRASFDIIEEHDYLNKIIDRIPYSTPDTKNKMETIRTHLTEFIHHAPGYEWI</sequence>
<gene>
    <name evidence="2" type="ORF">H8Z79_10225</name>
</gene>
<dbReference type="Gene3D" id="1.10.3210.10">
    <property type="entry name" value="Hypothetical protein af1432"/>
    <property type="match status" value="1"/>
</dbReference>
<feature type="domain" description="HD" evidence="1">
    <location>
        <begin position="27"/>
        <end position="146"/>
    </location>
</feature>
<dbReference type="InterPro" id="IPR006674">
    <property type="entry name" value="HD_domain"/>
</dbReference>
<protein>
    <submittedName>
        <fullName evidence="2">HD domain-containing protein</fullName>
    </submittedName>
</protein>
<evidence type="ECO:0000313" key="2">
    <source>
        <dbReference type="EMBL" id="MBC5740820.1"/>
    </source>
</evidence>
<dbReference type="CDD" id="cd00077">
    <property type="entry name" value="HDc"/>
    <property type="match status" value="1"/>
</dbReference>
<dbReference type="SMART" id="SM00471">
    <property type="entry name" value="HDc"/>
    <property type="match status" value="1"/>
</dbReference>
<evidence type="ECO:0000313" key="3">
    <source>
        <dbReference type="Proteomes" id="UP000633936"/>
    </source>
</evidence>
<accession>A0ABR7I2T9</accession>
<reference evidence="2 3" key="1">
    <citation type="submission" date="2020-08" db="EMBL/GenBank/DDBJ databases">
        <title>Genome public.</title>
        <authorList>
            <person name="Liu C."/>
            <person name="Sun Q."/>
        </authorList>
    </citation>
    <scope>NUCLEOTIDE SEQUENCE [LARGE SCALE GENOMIC DNA]</scope>
    <source>
        <strain evidence="2 3">27-44</strain>
    </source>
</reference>
<dbReference type="EMBL" id="JACOQE010000005">
    <property type="protein sequence ID" value="MBC5740820.1"/>
    <property type="molecule type" value="Genomic_DNA"/>
</dbReference>
<dbReference type="InterPro" id="IPR003607">
    <property type="entry name" value="HD/PDEase_dom"/>
</dbReference>
<evidence type="ECO:0000259" key="1">
    <source>
        <dbReference type="PROSITE" id="PS51831"/>
    </source>
</evidence>
<keyword evidence="3" id="KW-1185">Reference proteome</keyword>
<dbReference type="RefSeq" id="WP_118039934.1">
    <property type="nucleotide sequence ID" value="NZ_JACOQE010000005.1"/>
</dbReference>